<keyword evidence="5" id="KW-1133">Transmembrane helix</keyword>
<evidence type="ECO:0000313" key="8">
    <source>
        <dbReference type="Proteomes" id="UP000543556"/>
    </source>
</evidence>
<dbReference type="Proteomes" id="UP000543556">
    <property type="component" value="Unassembled WGS sequence"/>
</dbReference>
<feature type="region of interest" description="Disordered" evidence="4">
    <location>
        <begin position="140"/>
        <end position="160"/>
    </location>
</feature>
<dbReference type="InterPro" id="IPR036116">
    <property type="entry name" value="FN3_sf"/>
</dbReference>
<dbReference type="PROSITE" id="PS50853">
    <property type="entry name" value="FN3"/>
    <property type="match status" value="2"/>
</dbReference>
<dbReference type="Pfam" id="PF00041">
    <property type="entry name" value="fn3"/>
    <property type="match status" value="2"/>
</dbReference>
<dbReference type="CDD" id="cd00063">
    <property type="entry name" value="FN3"/>
    <property type="match status" value="1"/>
</dbReference>
<evidence type="ECO:0000256" key="5">
    <source>
        <dbReference type="SAM" id="Phobius"/>
    </source>
</evidence>
<dbReference type="GO" id="GO:0016798">
    <property type="term" value="F:hydrolase activity, acting on glycosyl bonds"/>
    <property type="evidence" value="ECO:0007669"/>
    <property type="project" value="UniProtKB-KW"/>
</dbReference>
<keyword evidence="5" id="KW-0812">Transmembrane</keyword>
<dbReference type="PANTHER" id="PTHR13817:SF151">
    <property type="entry name" value="TITIN"/>
    <property type="match status" value="1"/>
</dbReference>
<keyword evidence="5" id="KW-0472">Membrane</keyword>
<evidence type="ECO:0000256" key="4">
    <source>
        <dbReference type="SAM" id="MobiDB-lite"/>
    </source>
</evidence>
<dbReference type="AlphaFoldDB" id="A0A7Y7LZ09"/>
<dbReference type="PANTHER" id="PTHR13817">
    <property type="entry name" value="TITIN"/>
    <property type="match status" value="1"/>
</dbReference>
<keyword evidence="2" id="KW-0378">Hydrolase</keyword>
<keyword evidence="1" id="KW-0677">Repeat</keyword>
<evidence type="ECO:0000256" key="1">
    <source>
        <dbReference type="ARBA" id="ARBA00022737"/>
    </source>
</evidence>
<dbReference type="SUPFAM" id="SSF49265">
    <property type="entry name" value="Fibronectin type III"/>
    <property type="match status" value="1"/>
</dbReference>
<keyword evidence="3" id="KW-0624">Polysaccharide degradation</keyword>
<name>A0A7Y7LZ09_9MICC</name>
<dbReference type="InterPro" id="IPR050964">
    <property type="entry name" value="Striated_Muscle_Regulatory"/>
</dbReference>
<proteinExistence type="predicted"/>
<gene>
    <name evidence="7" type="ORF">G6034_14235</name>
</gene>
<dbReference type="SMART" id="SM00060">
    <property type="entry name" value="FN3"/>
    <property type="match status" value="2"/>
</dbReference>
<dbReference type="GO" id="GO:0000272">
    <property type="term" value="P:polysaccharide catabolic process"/>
    <property type="evidence" value="ECO:0007669"/>
    <property type="project" value="UniProtKB-KW"/>
</dbReference>
<feature type="domain" description="Fibronectin type-III" evidence="6">
    <location>
        <begin position="359"/>
        <end position="458"/>
    </location>
</feature>
<feature type="compositionally biased region" description="Polar residues" evidence="4">
    <location>
        <begin position="145"/>
        <end position="160"/>
    </location>
</feature>
<evidence type="ECO:0000256" key="2">
    <source>
        <dbReference type="ARBA" id="ARBA00023295"/>
    </source>
</evidence>
<keyword evidence="8" id="KW-1185">Reference proteome</keyword>
<feature type="domain" description="Fibronectin type-III" evidence="6">
    <location>
        <begin position="261"/>
        <end position="358"/>
    </location>
</feature>
<dbReference type="PRINTS" id="PR00014">
    <property type="entry name" value="FNTYPEIII"/>
</dbReference>
<sequence length="638" mass="62347">MKVTVAAGSGARFVGSAGPGGPGGTVTTALDSSIYGQTLHVLAGAAGIDNASWNPPYAQGGGGSFVAVPGAFVAVAGGGGGGGMQVSSTYQDGMPLADSQGNLTGGAGGFAAATADGGRGTDSNGADSYGTGAIGATPGTGDWSAASTSTRSTVPGTSGTVAAVAPDGTITAGTGGSFTYIGQGAADGGGGYAGGGSGAFVGQDVFGPNNTETDTLTSGTGGGGSGFLAAGLTPLLIAPNTGDGYVTFTYSIAPAVRVPGAPTNLTATPDPDSGAAIIGWTDPADTGTSAITDYPLERSTDGTNWSAEGSVAGVSNGNFYDYGLKPGVTYYYRLAAENTAGVGAFSAPVSMLSQVYPGAVLNFTASSGNHLATLTWTTPTDTGGTPITGYEVQYAAMVPSDSSPSAVPGSRWVGATTTTASTYTLTGLSNNTVYGARIRSLNIQGPSREWMYTQAYPQAPQVVFSPAMTQPNGSALNGSTITPGSNILVSQSGLPAGATMTITLRGGSAAHPVSAVLGTVSAGSDGTIKMTLKIPSGLQSGNYALTAELSNAGPATVPYTAYFTVQRPVAPAGPTTGAGHAVAHTPAHTASITTGASGHANSLASTGATYGQWMVPLGSLLVLGGAGLLIMQRRRARA</sequence>
<accession>A0A7Y7LZ09</accession>
<dbReference type="Gene3D" id="2.60.40.10">
    <property type="entry name" value="Immunoglobulins"/>
    <property type="match status" value="2"/>
</dbReference>
<organism evidence="7 8">
    <name type="scientific">Arthrobacter wenxiniae</name>
    <dbReference type="NCBI Taxonomy" id="2713570"/>
    <lineage>
        <taxon>Bacteria</taxon>
        <taxon>Bacillati</taxon>
        <taxon>Actinomycetota</taxon>
        <taxon>Actinomycetes</taxon>
        <taxon>Micrococcales</taxon>
        <taxon>Micrococcaceae</taxon>
        <taxon>Arthrobacter</taxon>
    </lineage>
</organism>
<comment type="caution">
    <text evidence="7">The sequence shown here is derived from an EMBL/GenBank/DDBJ whole genome shotgun (WGS) entry which is preliminary data.</text>
</comment>
<dbReference type="InterPro" id="IPR003961">
    <property type="entry name" value="FN3_dom"/>
</dbReference>
<evidence type="ECO:0000259" key="6">
    <source>
        <dbReference type="PROSITE" id="PS50853"/>
    </source>
</evidence>
<keyword evidence="2" id="KW-0326">Glycosidase</keyword>
<evidence type="ECO:0000256" key="3">
    <source>
        <dbReference type="ARBA" id="ARBA00023326"/>
    </source>
</evidence>
<reference evidence="7 8" key="1">
    <citation type="submission" date="2020-02" db="EMBL/GenBank/DDBJ databases">
        <title>Genome sequence of strain AETb3-4.</title>
        <authorList>
            <person name="Gao J."/>
            <person name="Zhang X."/>
        </authorList>
    </citation>
    <scope>NUCLEOTIDE SEQUENCE [LARGE SCALE GENOMIC DNA]</scope>
    <source>
        <strain evidence="7 8">AETb3-4</strain>
    </source>
</reference>
<dbReference type="EMBL" id="JAAMFM010000023">
    <property type="protein sequence ID" value="NVM96040.1"/>
    <property type="molecule type" value="Genomic_DNA"/>
</dbReference>
<feature type="transmembrane region" description="Helical" evidence="5">
    <location>
        <begin position="613"/>
        <end position="631"/>
    </location>
</feature>
<protein>
    <submittedName>
        <fullName evidence="7">Fibronectin type III domain-containing protein</fullName>
    </submittedName>
</protein>
<dbReference type="InterPro" id="IPR013783">
    <property type="entry name" value="Ig-like_fold"/>
</dbReference>
<evidence type="ECO:0000313" key="7">
    <source>
        <dbReference type="EMBL" id="NVM96040.1"/>
    </source>
</evidence>
<keyword evidence="3" id="KW-0119">Carbohydrate metabolism</keyword>